<name>A0A1J5QD44_9ZZZZ</name>
<organism evidence="1">
    <name type="scientific">mine drainage metagenome</name>
    <dbReference type="NCBI Taxonomy" id="410659"/>
    <lineage>
        <taxon>unclassified sequences</taxon>
        <taxon>metagenomes</taxon>
        <taxon>ecological metagenomes</taxon>
    </lineage>
</organism>
<dbReference type="Gene3D" id="3.90.1140.10">
    <property type="entry name" value="Cyclic phosphodiesterase"/>
    <property type="match status" value="1"/>
</dbReference>
<dbReference type="InterPro" id="IPR050580">
    <property type="entry name" value="2H_phosphoesterase_YjcG-like"/>
</dbReference>
<dbReference type="EMBL" id="MLJW01000967">
    <property type="protein sequence ID" value="OIQ81122.1"/>
    <property type="molecule type" value="Genomic_DNA"/>
</dbReference>
<protein>
    <submittedName>
        <fullName evidence="1">2',5' RNA ligase family</fullName>
    </submittedName>
</protein>
<proteinExistence type="predicted"/>
<dbReference type="AlphaFoldDB" id="A0A1J5QD44"/>
<keyword evidence="1" id="KW-0436">Ligase</keyword>
<reference evidence="1" key="1">
    <citation type="submission" date="2016-10" db="EMBL/GenBank/DDBJ databases">
        <title>Sequence of Gallionella enrichment culture.</title>
        <authorList>
            <person name="Poehlein A."/>
            <person name="Muehling M."/>
            <person name="Daniel R."/>
        </authorList>
    </citation>
    <scope>NUCLEOTIDE SEQUENCE</scope>
</reference>
<dbReference type="PANTHER" id="PTHR40037">
    <property type="entry name" value="PHOSPHOESTERASE YJCG-RELATED"/>
    <property type="match status" value="1"/>
</dbReference>
<evidence type="ECO:0000313" key="1">
    <source>
        <dbReference type="EMBL" id="OIQ81122.1"/>
    </source>
</evidence>
<sequence length="193" mass="20981">MRLPERGDDEIRIGVALTVPEPYGSALQAARASFGDPLAPFIPPHITLLGPTVVAEDELDALGVHLAEIASQFRPFVLHLRGTGSFRPVSPVVFVQVVEGISICEDLERAVRSGPLEQELRFNYHPHVTVAHEVDEDALERAFDGLAGFEASFVMDGFQSYHHGDDGVWRPVMTYPFAGHPSLVADAARGTVS</sequence>
<dbReference type="GO" id="GO:0016874">
    <property type="term" value="F:ligase activity"/>
    <property type="evidence" value="ECO:0007669"/>
    <property type="project" value="UniProtKB-KW"/>
</dbReference>
<gene>
    <name evidence="1" type="ORF">GALL_371190</name>
</gene>
<dbReference type="SUPFAM" id="SSF55144">
    <property type="entry name" value="LigT-like"/>
    <property type="match status" value="1"/>
</dbReference>
<dbReference type="PANTHER" id="PTHR40037:SF1">
    <property type="entry name" value="PHOSPHOESTERASE SAOUHSC_00951-RELATED"/>
    <property type="match status" value="1"/>
</dbReference>
<dbReference type="InterPro" id="IPR009097">
    <property type="entry name" value="Cyclic_Pdiesterase"/>
</dbReference>
<dbReference type="Pfam" id="PF13563">
    <property type="entry name" value="2_5_RNA_ligase2"/>
    <property type="match status" value="1"/>
</dbReference>
<comment type="caution">
    <text evidence="1">The sequence shown here is derived from an EMBL/GenBank/DDBJ whole genome shotgun (WGS) entry which is preliminary data.</text>
</comment>
<accession>A0A1J5QD44</accession>